<dbReference type="InterPro" id="IPR001279">
    <property type="entry name" value="Metallo-B-lactamas"/>
</dbReference>
<proteinExistence type="predicted"/>
<dbReference type="GO" id="GO:0008270">
    <property type="term" value="F:zinc ion binding"/>
    <property type="evidence" value="ECO:0007669"/>
    <property type="project" value="InterPro"/>
</dbReference>
<dbReference type="Pfam" id="PF12706">
    <property type="entry name" value="Lactamase_B_2"/>
    <property type="match status" value="1"/>
</dbReference>
<dbReference type="OrthoDB" id="332863at2759"/>
<sequence length="360" mass="39773">MGDAGSSSKAHHKRNNDGFQNPWESFRKESAKLSVSIMSKSTKKEPSKVDIAALQLLAQRPNFSLAEPAFRETRKNVGVTWIGHNTFVLQLFGLTVLTDPNFSMKASSPFVLNPGGVKRIVPPPCKIADLPTIDVVVISADRTDKLDKATIKELGNRCKYLVPLKVGQTLESFGISKDNIIELDWWEDYTQNGVRIVSCPSQYTSGTMCVDGKSSSALWCSWAFLGVRSRVFYCGASGYRSCKRGQTFLPYKERLETPPCPAFAEIGSKLGPFDTAFLPIGNYSPRHLISSLMMDPMDATCAHRDLQARQSVAHGWGTFNLGGDEDTLDALRLLEEAMMMVGLSDSEFLVQNHGTTKVLY</sequence>
<comment type="caution">
    <text evidence="3">The sequence shown here is derived from an EMBL/GenBank/DDBJ whole genome shotgun (WGS) entry which is preliminary data.</text>
</comment>
<name>A0A5J4YP11_PORPP</name>
<protein>
    <submittedName>
        <fullName evidence="3">N-acyl-phosphatidylethanolamine-hydrolyzing phospholipase D</fullName>
    </submittedName>
</protein>
<reference evidence="4" key="1">
    <citation type="journal article" date="2019" name="Nat. Commun.">
        <title>Expansion of phycobilisome linker gene families in mesophilic red algae.</title>
        <authorList>
            <person name="Lee J."/>
            <person name="Kim D."/>
            <person name="Bhattacharya D."/>
            <person name="Yoon H.S."/>
        </authorList>
    </citation>
    <scope>NUCLEOTIDE SEQUENCE [LARGE SCALE GENOMIC DNA]</scope>
    <source>
        <strain evidence="4">CCMP 1328</strain>
    </source>
</reference>
<evidence type="ECO:0000256" key="1">
    <source>
        <dbReference type="SAM" id="MobiDB-lite"/>
    </source>
</evidence>
<dbReference type="SUPFAM" id="SSF56281">
    <property type="entry name" value="Metallo-hydrolase/oxidoreductase"/>
    <property type="match status" value="1"/>
</dbReference>
<dbReference type="Proteomes" id="UP000324585">
    <property type="component" value="Unassembled WGS sequence"/>
</dbReference>
<evidence type="ECO:0000313" key="4">
    <source>
        <dbReference type="Proteomes" id="UP000324585"/>
    </source>
</evidence>
<evidence type="ECO:0000313" key="3">
    <source>
        <dbReference type="EMBL" id="KAA8492137.1"/>
    </source>
</evidence>
<dbReference type="GO" id="GO:0070292">
    <property type="term" value="P:N-acylphosphatidylethanolamine metabolic process"/>
    <property type="evidence" value="ECO:0007669"/>
    <property type="project" value="TreeGrafter"/>
</dbReference>
<dbReference type="GO" id="GO:0070291">
    <property type="term" value="P:N-acylethanolamine metabolic process"/>
    <property type="evidence" value="ECO:0007669"/>
    <property type="project" value="TreeGrafter"/>
</dbReference>
<feature type="region of interest" description="Disordered" evidence="1">
    <location>
        <begin position="1"/>
        <end position="24"/>
    </location>
</feature>
<dbReference type="OMA" id="RMAPMHW"/>
<dbReference type="PANTHER" id="PTHR15032">
    <property type="entry name" value="N-ACYL-PHOSPHATIDYLETHANOLAMINE-HYDROLYZING PHOSPHOLIPASE D"/>
    <property type="match status" value="1"/>
</dbReference>
<gene>
    <name evidence="3" type="ORF">FVE85_3575</name>
</gene>
<evidence type="ECO:0000259" key="2">
    <source>
        <dbReference type="Pfam" id="PF12706"/>
    </source>
</evidence>
<dbReference type="PIRSF" id="PIRSF038896">
    <property type="entry name" value="NAPE-PLD"/>
    <property type="match status" value="1"/>
</dbReference>
<dbReference type="Gene3D" id="3.60.15.10">
    <property type="entry name" value="Ribonuclease Z/Hydroxyacylglutathione hydrolase-like"/>
    <property type="match status" value="1"/>
</dbReference>
<feature type="domain" description="Metallo-beta-lactamase" evidence="2">
    <location>
        <begin position="96"/>
        <end position="315"/>
    </location>
</feature>
<dbReference type="InterPro" id="IPR036866">
    <property type="entry name" value="RibonucZ/Hydroxyglut_hydro"/>
</dbReference>
<dbReference type="GO" id="GO:0005737">
    <property type="term" value="C:cytoplasm"/>
    <property type="evidence" value="ECO:0007669"/>
    <property type="project" value="TreeGrafter"/>
</dbReference>
<accession>A0A5J4YP11</accession>
<dbReference type="EMBL" id="VRMN01000010">
    <property type="protein sequence ID" value="KAA8492137.1"/>
    <property type="molecule type" value="Genomic_DNA"/>
</dbReference>
<dbReference type="PANTHER" id="PTHR15032:SF4">
    <property type="entry name" value="N-ACYL-PHOSPHATIDYLETHANOLAMINE-HYDROLYZING PHOSPHOLIPASE D"/>
    <property type="match status" value="1"/>
</dbReference>
<dbReference type="InterPro" id="IPR024884">
    <property type="entry name" value="NAPE-PLD"/>
</dbReference>
<organism evidence="3 4">
    <name type="scientific">Porphyridium purpureum</name>
    <name type="common">Red alga</name>
    <name type="synonym">Porphyridium cruentum</name>
    <dbReference type="NCBI Taxonomy" id="35688"/>
    <lineage>
        <taxon>Eukaryota</taxon>
        <taxon>Rhodophyta</taxon>
        <taxon>Bangiophyceae</taxon>
        <taxon>Porphyridiales</taxon>
        <taxon>Porphyridiaceae</taxon>
        <taxon>Porphyridium</taxon>
    </lineage>
</organism>
<dbReference type="AlphaFoldDB" id="A0A5J4YP11"/>
<keyword evidence="4" id="KW-1185">Reference proteome</keyword>
<dbReference type="GO" id="GO:0070290">
    <property type="term" value="F:N-acylphosphatidylethanolamine-specific phospholipase D activity"/>
    <property type="evidence" value="ECO:0007669"/>
    <property type="project" value="InterPro"/>
</dbReference>